<dbReference type="AlphaFoldDB" id="A0A8X6M183"/>
<dbReference type="PRINTS" id="PR00081">
    <property type="entry name" value="GDHRDH"/>
</dbReference>
<evidence type="ECO:0000256" key="3">
    <source>
        <dbReference type="RuleBase" id="RU000363"/>
    </source>
</evidence>
<evidence type="ECO:0008006" key="6">
    <source>
        <dbReference type="Google" id="ProtNLM"/>
    </source>
</evidence>
<dbReference type="SUPFAM" id="SSF51735">
    <property type="entry name" value="NAD(P)-binding Rossmann-fold domains"/>
    <property type="match status" value="1"/>
</dbReference>
<dbReference type="Proteomes" id="UP000887116">
    <property type="component" value="Unassembled WGS sequence"/>
</dbReference>
<dbReference type="OrthoDB" id="6417325at2759"/>
<reference evidence="4" key="1">
    <citation type="submission" date="2020-07" db="EMBL/GenBank/DDBJ databases">
        <title>Multicomponent nature underlies the extraordinary mechanical properties of spider dragline silk.</title>
        <authorList>
            <person name="Kono N."/>
            <person name="Nakamura H."/>
            <person name="Mori M."/>
            <person name="Yoshida Y."/>
            <person name="Ohtoshi R."/>
            <person name="Malay A.D."/>
            <person name="Moran D.A.P."/>
            <person name="Tomita M."/>
            <person name="Numata K."/>
            <person name="Arakawa K."/>
        </authorList>
    </citation>
    <scope>NUCLEOTIDE SEQUENCE</scope>
</reference>
<evidence type="ECO:0000313" key="5">
    <source>
        <dbReference type="Proteomes" id="UP000887116"/>
    </source>
</evidence>
<dbReference type="Gene3D" id="3.40.50.720">
    <property type="entry name" value="NAD(P)-binding Rossmann-like Domain"/>
    <property type="match status" value="1"/>
</dbReference>
<dbReference type="PRINTS" id="PR00080">
    <property type="entry name" value="SDRFAMILY"/>
</dbReference>
<organism evidence="4 5">
    <name type="scientific">Trichonephila clavata</name>
    <name type="common">Joro spider</name>
    <name type="synonym">Nephila clavata</name>
    <dbReference type="NCBI Taxonomy" id="2740835"/>
    <lineage>
        <taxon>Eukaryota</taxon>
        <taxon>Metazoa</taxon>
        <taxon>Ecdysozoa</taxon>
        <taxon>Arthropoda</taxon>
        <taxon>Chelicerata</taxon>
        <taxon>Arachnida</taxon>
        <taxon>Araneae</taxon>
        <taxon>Araneomorphae</taxon>
        <taxon>Entelegynae</taxon>
        <taxon>Araneoidea</taxon>
        <taxon>Nephilidae</taxon>
        <taxon>Trichonephila</taxon>
    </lineage>
</organism>
<protein>
    <recommendedName>
        <fullName evidence="6">Dehydrogenase/reductase SDR family member 11</fullName>
    </recommendedName>
</protein>
<evidence type="ECO:0000256" key="2">
    <source>
        <dbReference type="ARBA" id="ARBA00023002"/>
    </source>
</evidence>
<keyword evidence="2" id="KW-0560">Oxidoreductase</keyword>
<dbReference type="PANTHER" id="PTHR43115:SF4">
    <property type="entry name" value="DEHYDROGENASE_REDUCTASE SDR FAMILY MEMBER 11"/>
    <property type="match status" value="1"/>
</dbReference>
<dbReference type="GO" id="GO:0016616">
    <property type="term" value="F:oxidoreductase activity, acting on the CH-OH group of donors, NAD or NADP as acceptor"/>
    <property type="evidence" value="ECO:0007669"/>
    <property type="project" value="UniProtKB-ARBA"/>
</dbReference>
<evidence type="ECO:0000313" key="4">
    <source>
        <dbReference type="EMBL" id="GFR28222.1"/>
    </source>
</evidence>
<dbReference type="PANTHER" id="PTHR43115">
    <property type="entry name" value="DEHYDROGENASE/REDUCTASE SDR FAMILY MEMBER 11"/>
    <property type="match status" value="1"/>
</dbReference>
<proteinExistence type="inferred from homology"/>
<comment type="caution">
    <text evidence="4">The sequence shown here is derived from an EMBL/GenBank/DDBJ whole genome shotgun (WGS) entry which is preliminary data.</text>
</comment>
<evidence type="ECO:0000256" key="1">
    <source>
        <dbReference type="ARBA" id="ARBA00006484"/>
    </source>
</evidence>
<dbReference type="InterPro" id="IPR002347">
    <property type="entry name" value="SDR_fam"/>
</dbReference>
<dbReference type="InterPro" id="IPR036291">
    <property type="entry name" value="NAD(P)-bd_dom_sf"/>
</dbReference>
<gene>
    <name evidence="4" type="primary">DHRS11</name>
    <name evidence="4" type="ORF">TNCT_436161</name>
</gene>
<keyword evidence="5" id="KW-1185">Reference proteome</keyword>
<dbReference type="FunFam" id="3.40.50.720:FF:000047">
    <property type="entry name" value="NADP-dependent L-serine/L-allo-threonine dehydrogenase"/>
    <property type="match status" value="1"/>
</dbReference>
<name>A0A8X6M183_TRICU</name>
<dbReference type="EMBL" id="BMAO01009041">
    <property type="protein sequence ID" value="GFR28222.1"/>
    <property type="molecule type" value="Genomic_DNA"/>
</dbReference>
<dbReference type="Pfam" id="PF00106">
    <property type="entry name" value="adh_short"/>
    <property type="match status" value="1"/>
</dbReference>
<accession>A0A8X6M183</accession>
<sequence>MERWNGRVALVTGASAGIGAALCRALVARGMVVVGCARKVERIQGIAEEDAVKASPGKLVAIKCDLTQESDIHALFGEIRKSFGRLDVCINNAGLSHDAPLLTGATSDWRNMLDVNVMALCICTQEAVKLMREKEINDGQVIHISSIGGHRLPSTGMFGANFYCGTKFMVRALTEGLRRELKQLKSGIRIASVSPGMVETEFFEHYLKNDPTRNSEDLFRSFQALQSKDIADTVLYILGSPPHVEVHDILVRPLEQAT</sequence>
<comment type="similarity">
    <text evidence="1 3">Belongs to the short-chain dehydrogenases/reductases (SDR) family.</text>
</comment>